<dbReference type="InterPro" id="IPR001967">
    <property type="entry name" value="Peptidase_S11_N"/>
</dbReference>
<dbReference type="SUPFAM" id="SSF56601">
    <property type="entry name" value="beta-lactamase/transpeptidase-like"/>
    <property type="match status" value="1"/>
</dbReference>
<organism evidence="12 13">
    <name type="scientific">Candidatus Enterococcus avicola</name>
    <dbReference type="NCBI Taxonomy" id="2838561"/>
    <lineage>
        <taxon>Bacteria</taxon>
        <taxon>Bacillati</taxon>
        <taxon>Bacillota</taxon>
        <taxon>Bacilli</taxon>
        <taxon>Lactobacillales</taxon>
        <taxon>Enterococcaceae</taxon>
        <taxon>Enterococcus</taxon>
    </lineage>
</organism>
<proteinExistence type="inferred from homology"/>
<keyword evidence="3" id="KW-0378">Hydrolase</keyword>
<dbReference type="InterPro" id="IPR018044">
    <property type="entry name" value="Peptidase_S11"/>
</dbReference>
<feature type="active site" evidence="7">
    <location>
        <position position="137"/>
    </location>
</feature>
<keyword evidence="10" id="KW-0812">Transmembrane</keyword>
<evidence type="ECO:0000256" key="4">
    <source>
        <dbReference type="ARBA" id="ARBA00022960"/>
    </source>
</evidence>
<evidence type="ECO:0000256" key="6">
    <source>
        <dbReference type="ARBA" id="ARBA00023316"/>
    </source>
</evidence>
<keyword evidence="2" id="KW-0732">Signal</keyword>
<evidence type="ECO:0000256" key="9">
    <source>
        <dbReference type="RuleBase" id="RU004016"/>
    </source>
</evidence>
<dbReference type="Proteomes" id="UP000824063">
    <property type="component" value="Unassembled WGS sequence"/>
</dbReference>
<comment type="similarity">
    <text evidence="1 9">Belongs to the peptidase S11 family.</text>
</comment>
<dbReference type="GO" id="GO:0071555">
    <property type="term" value="P:cell wall organization"/>
    <property type="evidence" value="ECO:0007669"/>
    <property type="project" value="UniProtKB-KW"/>
</dbReference>
<evidence type="ECO:0000256" key="5">
    <source>
        <dbReference type="ARBA" id="ARBA00022984"/>
    </source>
</evidence>
<dbReference type="AlphaFoldDB" id="A0A9D2F5Y1"/>
<keyword evidence="6" id="KW-0961">Cell wall biogenesis/degradation</keyword>
<evidence type="ECO:0000256" key="1">
    <source>
        <dbReference type="ARBA" id="ARBA00007164"/>
    </source>
</evidence>
<feature type="active site" description="Proton acceptor" evidence="7">
    <location>
        <position position="80"/>
    </location>
</feature>
<feature type="active site" description="Acyl-ester intermediate" evidence="7">
    <location>
        <position position="77"/>
    </location>
</feature>
<evidence type="ECO:0000256" key="2">
    <source>
        <dbReference type="ARBA" id="ARBA00022729"/>
    </source>
</evidence>
<feature type="domain" description="Peptidase S11 D-alanyl-D-alanine carboxypeptidase A N-terminal" evidence="11">
    <location>
        <begin position="46"/>
        <end position="269"/>
    </location>
</feature>
<evidence type="ECO:0000313" key="12">
    <source>
        <dbReference type="EMBL" id="HIZ53045.1"/>
    </source>
</evidence>
<comment type="caution">
    <text evidence="12">The sequence shown here is derived from an EMBL/GenBank/DDBJ whole genome shotgun (WGS) entry which is preliminary data.</text>
</comment>
<dbReference type="GO" id="GO:0006508">
    <property type="term" value="P:proteolysis"/>
    <property type="evidence" value="ECO:0007669"/>
    <property type="project" value="InterPro"/>
</dbReference>
<dbReference type="PRINTS" id="PR00725">
    <property type="entry name" value="DADACBPTASE1"/>
</dbReference>
<evidence type="ECO:0000256" key="3">
    <source>
        <dbReference type="ARBA" id="ARBA00022801"/>
    </source>
</evidence>
<evidence type="ECO:0000256" key="7">
    <source>
        <dbReference type="PIRSR" id="PIRSR618044-1"/>
    </source>
</evidence>
<evidence type="ECO:0000256" key="8">
    <source>
        <dbReference type="PIRSR" id="PIRSR618044-2"/>
    </source>
</evidence>
<keyword evidence="10" id="KW-1133">Transmembrane helix</keyword>
<reference evidence="12" key="2">
    <citation type="submission" date="2021-04" db="EMBL/GenBank/DDBJ databases">
        <authorList>
            <person name="Gilroy R."/>
        </authorList>
    </citation>
    <scope>NUCLEOTIDE SEQUENCE</scope>
    <source>
        <strain evidence="12">CHK172-16539</strain>
    </source>
</reference>
<sequence length="300" mass="33053">MKKRHKIFRYLLLLGLGALLVRFYLPSKPANFLFNHEQNAYGLTSAKLHSPNVILEKLDTQEIIYEKNKDEKIAIASLTKIMTAYILLTEAPDLDAYLTVDPQVINELTAQGASLSGFIPNDQVTVRDLAYGILLPSGGDAAIIVANWLAGSEAEFAKKMNQYAKDLNMSQTQFKNATGLDQSGHYSTVNDLRILLTKALKNLNFYHIFTTFEYQTIASPFSPNGYYLASTLLKEKNDLALNCGTLLGGKTGYTKDAGLCLASIAEIDGELYLLISAGANGDPSTEQFNLSDAKMLYNQL</sequence>
<dbReference type="Pfam" id="PF00768">
    <property type="entry name" value="Peptidase_S11"/>
    <property type="match status" value="1"/>
</dbReference>
<dbReference type="GO" id="GO:0009252">
    <property type="term" value="P:peptidoglycan biosynthetic process"/>
    <property type="evidence" value="ECO:0007669"/>
    <property type="project" value="UniProtKB-KW"/>
</dbReference>
<reference evidence="12" key="1">
    <citation type="journal article" date="2021" name="PeerJ">
        <title>Extensive microbial diversity within the chicken gut microbiome revealed by metagenomics and culture.</title>
        <authorList>
            <person name="Gilroy R."/>
            <person name="Ravi A."/>
            <person name="Getino M."/>
            <person name="Pursley I."/>
            <person name="Horton D.L."/>
            <person name="Alikhan N.F."/>
            <person name="Baker D."/>
            <person name="Gharbi K."/>
            <person name="Hall N."/>
            <person name="Watson M."/>
            <person name="Adriaenssens E.M."/>
            <person name="Foster-Nyarko E."/>
            <person name="Jarju S."/>
            <person name="Secka A."/>
            <person name="Antonio M."/>
            <person name="Oren A."/>
            <person name="Chaudhuri R.R."/>
            <person name="La Ragione R."/>
            <person name="Hildebrand F."/>
            <person name="Pallen M.J."/>
        </authorList>
    </citation>
    <scope>NUCLEOTIDE SEQUENCE</scope>
    <source>
        <strain evidence="12">CHK172-16539</strain>
    </source>
</reference>
<dbReference type="PANTHER" id="PTHR21581">
    <property type="entry name" value="D-ALANYL-D-ALANINE CARBOXYPEPTIDASE"/>
    <property type="match status" value="1"/>
</dbReference>
<feature type="binding site" evidence="8">
    <location>
        <position position="250"/>
    </location>
    <ligand>
        <name>substrate</name>
    </ligand>
</feature>
<dbReference type="InterPro" id="IPR012338">
    <property type="entry name" value="Beta-lactam/transpept-like"/>
</dbReference>
<name>A0A9D2F5Y1_9ENTE</name>
<evidence type="ECO:0000259" key="11">
    <source>
        <dbReference type="Pfam" id="PF00768"/>
    </source>
</evidence>
<dbReference type="GO" id="GO:0009002">
    <property type="term" value="F:serine-type D-Ala-D-Ala carboxypeptidase activity"/>
    <property type="evidence" value="ECO:0007669"/>
    <property type="project" value="InterPro"/>
</dbReference>
<gene>
    <name evidence="12" type="ORF">IAA20_03765</name>
</gene>
<evidence type="ECO:0000313" key="13">
    <source>
        <dbReference type="Proteomes" id="UP000824063"/>
    </source>
</evidence>
<accession>A0A9D2F5Y1</accession>
<dbReference type="PANTHER" id="PTHR21581:SF6">
    <property type="entry name" value="TRAFFICKING PROTEIN PARTICLE COMPLEX SUBUNIT 12"/>
    <property type="match status" value="1"/>
</dbReference>
<dbReference type="GO" id="GO:0008360">
    <property type="term" value="P:regulation of cell shape"/>
    <property type="evidence" value="ECO:0007669"/>
    <property type="project" value="UniProtKB-KW"/>
</dbReference>
<protein>
    <recommendedName>
        <fullName evidence="11">Peptidase S11 D-alanyl-D-alanine carboxypeptidase A N-terminal domain-containing protein</fullName>
    </recommendedName>
</protein>
<keyword evidence="4" id="KW-0133">Cell shape</keyword>
<keyword evidence="5" id="KW-0573">Peptidoglycan synthesis</keyword>
<dbReference type="EMBL" id="DXBN01000090">
    <property type="protein sequence ID" value="HIZ53045.1"/>
    <property type="molecule type" value="Genomic_DNA"/>
</dbReference>
<feature type="transmembrane region" description="Helical" evidence="10">
    <location>
        <begin position="7"/>
        <end position="25"/>
    </location>
</feature>
<dbReference type="Gene3D" id="3.40.710.10">
    <property type="entry name" value="DD-peptidase/beta-lactamase superfamily"/>
    <property type="match status" value="1"/>
</dbReference>
<keyword evidence="10" id="KW-0472">Membrane</keyword>
<evidence type="ECO:0000256" key="10">
    <source>
        <dbReference type="SAM" id="Phobius"/>
    </source>
</evidence>